<dbReference type="AlphaFoldDB" id="A0A9W5IQ75"/>
<evidence type="ECO:0000313" key="3">
    <source>
        <dbReference type="Proteomes" id="UP000004621"/>
    </source>
</evidence>
<gene>
    <name evidence="2" type="ORF">NEISUBOT_04956</name>
</gene>
<dbReference type="EMBL" id="ACEO02000009">
    <property type="protein sequence ID" value="EFC51701.1"/>
    <property type="molecule type" value="Genomic_DNA"/>
</dbReference>
<sequence length="45" mass="5365">MVVGWDGYGLWMCEYGAVCLQWQYVFQTALNFLYIWAKIARKRGE</sequence>
<keyword evidence="1" id="KW-0472">Membrane</keyword>
<comment type="caution">
    <text evidence="2">The sequence shown here is derived from an EMBL/GenBank/DDBJ whole genome shotgun (WGS) entry which is preliminary data.</text>
</comment>
<dbReference type="Proteomes" id="UP000004621">
    <property type="component" value="Unassembled WGS sequence"/>
</dbReference>
<protein>
    <submittedName>
        <fullName evidence="2">Uncharacterized protein</fullName>
    </submittedName>
</protein>
<reference evidence="2 3" key="1">
    <citation type="submission" date="2010-01" db="EMBL/GenBank/DDBJ databases">
        <authorList>
            <person name="Weinstock G."/>
            <person name="Sodergren E."/>
            <person name="Clifton S."/>
            <person name="Fulton L."/>
            <person name="Fulton B."/>
            <person name="Courtney L."/>
            <person name="Fronick C."/>
            <person name="Harrison M."/>
            <person name="Strong C."/>
            <person name="Farmer C."/>
            <person name="Delahaunty K."/>
            <person name="Markovic C."/>
            <person name="Hall O."/>
            <person name="Minx P."/>
            <person name="Tomlinson C."/>
            <person name="Mitreva M."/>
            <person name="Nelson J."/>
            <person name="Hou S."/>
            <person name="Wollam A."/>
            <person name="Pepin K.H."/>
            <person name="Johnson M."/>
            <person name="Bhonagiri V."/>
            <person name="Nash W.E."/>
            <person name="Warren W."/>
            <person name="Chinwalla A."/>
            <person name="Mardis E.R."/>
            <person name="Wilson R.K."/>
        </authorList>
    </citation>
    <scope>NUCLEOTIDE SEQUENCE [LARGE SCALE GENOMIC DNA]</scope>
    <source>
        <strain evidence="2 3">NJ9703</strain>
    </source>
</reference>
<accession>A0A9W5IQ75</accession>
<keyword evidence="1" id="KW-0812">Transmembrane</keyword>
<name>A0A9W5IQ75_NEISU</name>
<evidence type="ECO:0000256" key="1">
    <source>
        <dbReference type="SAM" id="Phobius"/>
    </source>
</evidence>
<proteinExistence type="predicted"/>
<feature type="transmembrane region" description="Helical" evidence="1">
    <location>
        <begin position="20"/>
        <end position="37"/>
    </location>
</feature>
<keyword evidence="1" id="KW-1133">Transmembrane helix</keyword>
<organism evidence="2 3">
    <name type="scientific">Neisseria subflava NJ9703</name>
    <dbReference type="NCBI Taxonomy" id="546268"/>
    <lineage>
        <taxon>Bacteria</taxon>
        <taxon>Pseudomonadati</taxon>
        <taxon>Pseudomonadota</taxon>
        <taxon>Betaproteobacteria</taxon>
        <taxon>Neisseriales</taxon>
        <taxon>Neisseriaceae</taxon>
        <taxon>Neisseria</taxon>
    </lineage>
</organism>
<evidence type="ECO:0000313" key="2">
    <source>
        <dbReference type="EMBL" id="EFC51701.1"/>
    </source>
</evidence>